<sequence>MSLRVLLQRRFAALFWTQALGAVNDNLFRHVLLLTLAYAAIPRLEWDSGLVLNLAVVLFLLPYLLLSGWAGKLADRLDRSRLIRRLKLLELMIVLMAVAAIAMDAEILLLVLLLMMGIQSALFAPVKYAILPQLVSSTELLHGNAWMGIGTFAAMPAGVLLAGSIVVLPDPWWHIVAMASLSVLALAGLVASLKIPLIRTQGRASIETVGITPCTLVRQASRERHVFPAILGISLFWFLVACYLVPLPSWEAVANRGAQAETAILLMAFSTGGAVGALLCARLSAGRLEMGLVSIGAAIMGGAGLYLAGLAVNGQPLQVSNAVSFWQLALGFSLVGVGGGLFVVPLYTLLQLISRNEHRGRIIAANNIVNAAAMVLAMVYATALLSWLDIGQRRFVASLGLVALLVGVVLMVRRPRPVLRLMVFTLVHLIYRLRFRGRHHIPTRGPALVVCNHVSFMDALVVGGGCPRPLRFLMDRPIYESPWLNWWFRIVGAIPVDADRRDPGSVRRALDEVSHALRNGEVVMLFPEGRLTPDGEIRPFRRGLDIILARDPVPVVPAGLAGLWGSWTSHCGGKALTKMPRRVRARVALYFGPPLTPEQARRGEVEAHVRRLKEEADQWASPTASSLSRG</sequence>
<keyword evidence="5 7" id="KW-1133">Transmembrane helix</keyword>
<dbReference type="AlphaFoldDB" id="A0A1H2VU47"/>
<dbReference type="InterPro" id="IPR002123">
    <property type="entry name" value="Plipid/glycerol_acylTrfase"/>
</dbReference>
<keyword evidence="3" id="KW-1003">Cell membrane</keyword>
<dbReference type="CDD" id="cd07989">
    <property type="entry name" value="LPLAT_AGPAT-like"/>
    <property type="match status" value="1"/>
</dbReference>
<feature type="transmembrane region" description="Helical" evidence="7">
    <location>
        <begin position="86"/>
        <end position="103"/>
    </location>
</feature>
<evidence type="ECO:0000259" key="8">
    <source>
        <dbReference type="SMART" id="SM00563"/>
    </source>
</evidence>
<feature type="transmembrane region" description="Helical" evidence="7">
    <location>
        <begin position="258"/>
        <end position="280"/>
    </location>
</feature>
<name>A0A1H2VU47_9GAMM</name>
<dbReference type="STRING" id="574349.SAMN05443545_102495"/>
<dbReference type="Pfam" id="PF01553">
    <property type="entry name" value="Acyltransferase"/>
    <property type="match status" value="1"/>
</dbReference>
<keyword evidence="10" id="KW-1185">Reference proteome</keyword>
<feature type="transmembrane region" description="Helical" evidence="7">
    <location>
        <begin position="324"/>
        <end position="347"/>
    </location>
</feature>
<keyword evidence="2" id="KW-0813">Transport</keyword>
<dbReference type="RefSeq" id="WP_092568536.1">
    <property type="nucleotide sequence ID" value="NZ_BMXH01000002.1"/>
</dbReference>
<evidence type="ECO:0000313" key="10">
    <source>
        <dbReference type="Proteomes" id="UP000198500"/>
    </source>
</evidence>
<evidence type="ECO:0000256" key="3">
    <source>
        <dbReference type="ARBA" id="ARBA00022475"/>
    </source>
</evidence>
<accession>A0A1H2VU47</accession>
<feature type="transmembrane region" description="Helical" evidence="7">
    <location>
        <begin position="226"/>
        <end position="246"/>
    </location>
</feature>
<dbReference type="Proteomes" id="UP000198500">
    <property type="component" value="Unassembled WGS sequence"/>
</dbReference>
<feature type="transmembrane region" description="Helical" evidence="7">
    <location>
        <begin position="394"/>
        <end position="412"/>
    </location>
</feature>
<evidence type="ECO:0000256" key="5">
    <source>
        <dbReference type="ARBA" id="ARBA00022989"/>
    </source>
</evidence>
<feature type="transmembrane region" description="Helical" evidence="7">
    <location>
        <begin position="368"/>
        <end position="388"/>
    </location>
</feature>
<dbReference type="GO" id="GO:0005886">
    <property type="term" value="C:plasma membrane"/>
    <property type="evidence" value="ECO:0007669"/>
    <property type="project" value="UniProtKB-SubCell"/>
</dbReference>
<protein>
    <submittedName>
        <fullName evidence="9">1-acyl-sn-glycerol-3-phosphate acyltransferases</fullName>
    </submittedName>
</protein>
<feature type="domain" description="Phospholipid/glycerol acyltransferase" evidence="8">
    <location>
        <begin position="447"/>
        <end position="563"/>
    </location>
</feature>
<organism evidence="9 10">
    <name type="scientific">Aidingimonas halophila</name>
    <dbReference type="NCBI Taxonomy" id="574349"/>
    <lineage>
        <taxon>Bacteria</taxon>
        <taxon>Pseudomonadati</taxon>
        <taxon>Pseudomonadota</taxon>
        <taxon>Gammaproteobacteria</taxon>
        <taxon>Oceanospirillales</taxon>
        <taxon>Halomonadaceae</taxon>
        <taxon>Aidingimonas</taxon>
    </lineage>
</organism>
<feature type="transmembrane region" description="Helical" evidence="7">
    <location>
        <begin position="49"/>
        <end position="66"/>
    </location>
</feature>
<dbReference type="PANTHER" id="PTHR43266">
    <property type="entry name" value="MACROLIDE-EFFLUX PROTEIN"/>
    <property type="match status" value="1"/>
</dbReference>
<dbReference type="PANTHER" id="PTHR43266:SF2">
    <property type="entry name" value="MAJOR FACILITATOR SUPERFAMILY (MFS) PROFILE DOMAIN-CONTAINING PROTEIN"/>
    <property type="match status" value="1"/>
</dbReference>
<evidence type="ECO:0000313" key="9">
    <source>
        <dbReference type="EMBL" id="SDW71878.1"/>
    </source>
</evidence>
<dbReference type="CDD" id="cd06173">
    <property type="entry name" value="MFS_MefA_like"/>
    <property type="match status" value="1"/>
</dbReference>
<keyword evidence="9" id="KW-0012">Acyltransferase</keyword>
<keyword evidence="6 7" id="KW-0472">Membrane</keyword>
<dbReference type="SUPFAM" id="SSF69593">
    <property type="entry name" value="Glycerol-3-phosphate (1)-acyltransferase"/>
    <property type="match status" value="1"/>
</dbReference>
<evidence type="ECO:0000256" key="6">
    <source>
        <dbReference type="ARBA" id="ARBA00023136"/>
    </source>
</evidence>
<feature type="transmembrane region" description="Helical" evidence="7">
    <location>
        <begin position="143"/>
        <end position="166"/>
    </location>
</feature>
<evidence type="ECO:0000256" key="1">
    <source>
        <dbReference type="ARBA" id="ARBA00004651"/>
    </source>
</evidence>
<dbReference type="Gene3D" id="1.20.1250.20">
    <property type="entry name" value="MFS general substrate transporter like domains"/>
    <property type="match status" value="1"/>
</dbReference>
<keyword evidence="9" id="KW-0808">Transferase</keyword>
<evidence type="ECO:0000256" key="2">
    <source>
        <dbReference type="ARBA" id="ARBA00022448"/>
    </source>
</evidence>
<dbReference type="GO" id="GO:0022857">
    <property type="term" value="F:transmembrane transporter activity"/>
    <property type="evidence" value="ECO:0007669"/>
    <property type="project" value="InterPro"/>
</dbReference>
<dbReference type="SMART" id="SM00563">
    <property type="entry name" value="PlsC"/>
    <property type="match status" value="1"/>
</dbReference>
<dbReference type="GO" id="GO:0016746">
    <property type="term" value="F:acyltransferase activity"/>
    <property type="evidence" value="ECO:0007669"/>
    <property type="project" value="UniProtKB-KW"/>
</dbReference>
<evidence type="ECO:0000256" key="4">
    <source>
        <dbReference type="ARBA" id="ARBA00022692"/>
    </source>
</evidence>
<dbReference type="Pfam" id="PF07690">
    <property type="entry name" value="MFS_1"/>
    <property type="match status" value="1"/>
</dbReference>
<dbReference type="InterPro" id="IPR011701">
    <property type="entry name" value="MFS"/>
</dbReference>
<dbReference type="OrthoDB" id="9803968at2"/>
<feature type="transmembrane region" description="Helical" evidence="7">
    <location>
        <begin position="292"/>
        <end position="312"/>
    </location>
</feature>
<evidence type="ECO:0000256" key="7">
    <source>
        <dbReference type="SAM" id="Phobius"/>
    </source>
</evidence>
<dbReference type="SUPFAM" id="SSF103473">
    <property type="entry name" value="MFS general substrate transporter"/>
    <property type="match status" value="1"/>
</dbReference>
<gene>
    <name evidence="9" type="ORF">SAMN05443545_102495</name>
</gene>
<reference evidence="9 10" key="1">
    <citation type="submission" date="2016-10" db="EMBL/GenBank/DDBJ databases">
        <authorList>
            <person name="de Groot N.N."/>
        </authorList>
    </citation>
    <scope>NUCLEOTIDE SEQUENCE [LARGE SCALE GENOMIC DNA]</scope>
    <source>
        <strain evidence="9 10">DSM 19219</strain>
    </source>
</reference>
<proteinExistence type="predicted"/>
<keyword evidence="4 7" id="KW-0812">Transmembrane</keyword>
<dbReference type="EMBL" id="FNNI01000002">
    <property type="protein sequence ID" value="SDW71878.1"/>
    <property type="molecule type" value="Genomic_DNA"/>
</dbReference>
<comment type="subcellular location">
    <subcellularLocation>
        <location evidence="1">Cell membrane</location>
        <topology evidence="1">Multi-pass membrane protein</topology>
    </subcellularLocation>
</comment>
<feature type="transmembrane region" description="Helical" evidence="7">
    <location>
        <begin position="172"/>
        <end position="193"/>
    </location>
</feature>
<dbReference type="InterPro" id="IPR036259">
    <property type="entry name" value="MFS_trans_sf"/>
</dbReference>